<keyword evidence="11 13" id="KW-0472">Membrane</keyword>
<evidence type="ECO:0000256" key="4">
    <source>
        <dbReference type="ARBA" id="ARBA00022475"/>
    </source>
</evidence>
<dbReference type="Proteomes" id="UP000030746">
    <property type="component" value="Unassembled WGS sequence"/>
</dbReference>
<dbReference type="InterPro" id="IPR037722">
    <property type="entry name" value="C2C_Ferlin"/>
</dbReference>
<dbReference type="OrthoDB" id="10059618at2759"/>
<keyword evidence="7" id="KW-0677">Repeat</keyword>
<evidence type="ECO:0000313" key="15">
    <source>
        <dbReference type="EMBL" id="ESO83059.1"/>
    </source>
</evidence>
<dbReference type="CDD" id="cd04017">
    <property type="entry name" value="C2D_Ferlin"/>
    <property type="match status" value="1"/>
</dbReference>
<keyword evidence="9" id="KW-0735">Signal-anchor</keyword>
<dbReference type="CDD" id="cd04011">
    <property type="entry name" value="C2B_Ferlin"/>
    <property type="match status" value="1"/>
</dbReference>
<dbReference type="CDD" id="cd08374">
    <property type="entry name" value="C2F_Ferlin"/>
    <property type="match status" value="1"/>
</dbReference>
<feature type="domain" description="C2" evidence="14">
    <location>
        <begin position="1"/>
        <end position="109"/>
    </location>
</feature>
<evidence type="ECO:0000256" key="6">
    <source>
        <dbReference type="ARBA" id="ARBA00022723"/>
    </source>
</evidence>
<protein>
    <recommendedName>
        <fullName evidence="14">C2 domain-containing protein</fullName>
    </recommendedName>
</protein>
<dbReference type="FunFam" id="2.60.40.150:FF:000026">
    <property type="entry name" value="dysferlin isoform X2"/>
    <property type="match status" value="1"/>
</dbReference>
<comment type="subcellular location">
    <subcellularLocation>
        <location evidence="1">Cell membrane</location>
        <topology evidence="1">Single-pass type II membrane protein</topology>
    </subcellularLocation>
    <subcellularLocation>
        <location evidence="2">Cytoplasmic vesicle membrane</location>
        <topology evidence="2">Single-pass type II membrane protein</topology>
    </subcellularLocation>
</comment>
<dbReference type="GO" id="GO:0061025">
    <property type="term" value="P:membrane fusion"/>
    <property type="evidence" value="ECO:0007669"/>
    <property type="project" value="TreeGrafter"/>
</dbReference>
<evidence type="ECO:0000256" key="7">
    <source>
        <dbReference type="ARBA" id="ARBA00022737"/>
    </source>
</evidence>
<dbReference type="InterPro" id="IPR012560">
    <property type="entry name" value="Ferlin_A-domain"/>
</dbReference>
<evidence type="ECO:0000256" key="13">
    <source>
        <dbReference type="SAM" id="Phobius"/>
    </source>
</evidence>
<dbReference type="CDD" id="cd04037">
    <property type="entry name" value="C2E_Ferlin"/>
    <property type="match status" value="1"/>
</dbReference>
<dbReference type="CTD" id="20247088"/>
<dbReference type="Pfam" id="PF00168">
    <property type="entry name" value="C2"/>
    <property type="match status" value="6"/>
</dbReference>
<feature type="domain" description="C2" evidence="14">
    <location>
        <begin position="1314"/>
        <end position="1432"/>
    </location>
</feature>
<keyword evidence="10 13" id="KW-1133">Transmembrane helix</keyword>
<dbReference type="GO" id="GO:0046872">
    <property type="term" value="F:metal ion binding"/>
    <property type="evidence" value="ECO:0007669"/>
    <property type="project" value="UniProtKB-KW"/>
</dbReference>
<dbReference type="SUPFAM" id="SSF49562">
    <property type="entry name" value="C2 domain (Calcium/lipid-binding domain, CaLB)"/>
    <property type="match status" value="6"/>
</dbReference>
<dbReference type="Gene3D" id="2.60.40.150">
    <property type="entry name" value="C2 domain"/>
    <property type="match status" value="5"/>
</dbReference>
<keyword evidence="8" id="KW-0106">Calcium</keyword>
<keyword evidence="4" id="KW-1003">Cell membrane</keyword>
<dbReference type="SMART" id="SM00694">
    <property type="entry name" value="DysFC"/>
    <property type="match status" value="2"/>
</dbReference>
<dbReference type="KEGG" id="lgi:LOTGIDRAFT_223003"/>
<organism evidence="15 16">
    <name type="scientific">Lottia gigantea</name>
    <name type="common">Giant owl limpet</name>
    <dbReference type="NCBI Taxonomy" id="225164"/>
    <lineage>
        <taxon>Eukaryota</taxon>
        <taxon>Metazoa</taxon>
        <taxon>Spiralia</taxon>
        <taxon>Lophotrochozoa</taxon>
        <taxon>Mollusca</taxon>
        <taxon>Gastropoda</taxon>
        <taxon>Patellogastropoda</taxon>
        <taxon>Lottioidea</taxon>
        <taxon>Lottiidae</taxon>
        <taxon>Lottia</taxon>
    </lineage>
</organism>
<dbReference type="SMART" id="SM01200">
    <property type="entry name" value="FerA"/>
    <property type="match status" value="1"/>
</dbReference>
<feature type="domain" description="C2" evidence="14">
    <location>
        <begin position="148"/>
        <end position="282"/>
    </location>
</feature>
<dbReference type="RefSeq" id="XP_009066241.1">
    <property type="nucleotide sequence ID" value="XM_009067993.1"/>
</dbReference>
<dbReference type="Pfam" id="PF08151">
    <property type="entry name" value="FerI"/>
    <property type="match status" value="1"/>
</dbReference>
<dbReference type="CDD" id="cd04018">
    <property type="entry name" value="C2C_Ferlin"/>
    <property type="match status" value="1"/>
</dbReference>
<dbReference type="InterPro" id="IPR037724">
    <property type="entry name" value="C2E_Ferlin"/>
</dbReference>
<evidence type="ECO:0000256" key="9">
    <source>
        <dbReference type="ARBA" id="ARBA00022968"/>
    </source>
</evidence>
<name>V4B3U5_LOTGI</name>
<dbReference type="GeneID" id="20247088"/>
<feature type="domain" description="C2" evidence="14">
    <location>
        <begin position="900"/>
        <end position="1030"/>
    </location>
</feature>
<evidence type="ECO:0000313" key="16">
    <source>
        <dbReference type="Proteomes" id="UP000030746"/>
    </source>
</evidence>
<dbReference type="InterPro" id="IPR037723">
    <property type="entry name" value="C2D_Ferlin"/>
</dbReference>
<dbReference type="SMART" id="SM01202">
    <property type="entry name" value="FerI"/>
    <property type="match status" value="1"/>
</dbReference>
<sequence>MYFSLSFQIRVKVIEARQLQGANIQPVTRVTCFNQMKQTRVKKSTNSPCFNESFFFNFHSSPAELFDEIIEFKVFNSRKLRSDALIGSFKCDVGLVYDENQHALLNKWLLLSDPDDTMSGAKGYLKMSAVVLGPGDEAPSMKTDNQDDSEDIESNLLRPAGVQLRPATFTLRLYRAEDIPRMDSAFMEGVKKIFGGEEQKELVDPYFVFSFAGKDLQSKIMYCSDHPEWNQELRLGLQFPSMCERIKFMIKDWDRLSEDDTIGTFLLPISLISSSGDTELCLKFYLSRTLGYLPTFGPCYINFYGSTREYSDLPDEYDDLNLGKGEGVAYRGRALVELKTELGELPESPIDDIHQDDILRVQKFMRRRKYRLHAAFLNATMVNSIDAPVEFEVSIGNYGNKLDENVPPCASSTQPTNAVFDGCSYYFLPWGGTKPCVVVDSSWEDISFRLEALNLILRIIDSLDSNMERVKIGIKAKLPVPEVAQLLISLLDQLVQDCKKQLPAPIQGQHQTNELDKLTTQYRRSELDGIGEQAAKLRENATDINEAMSEIENFMAMLKNLAVEPQNSMPDVSIWMISGDKRIAYFRIPANEVIFSNNPNTIGRQCGKLQTVQLKFPGLKLEKDKKWEVPTLLQVRLWLGLQNQEAEWHKMQKEGELAVFAETYENMVSILGSWTTKGPTMSRPKFSDSQGKVSLPKDNFVPPPGWRWDSEWYVSPELSMLFEKDAGHKKFIEDIYECQSRGIPGGNWAQASRPWSDVKGDECPGRDDIKLTEGWKWDNDWQVDLSRAVDEEGWEYCVEATIGGYGPVEKTYHLCRRRRWLRSRTLTMDTKKKAAQAAAAADGWEYAPLFNMKFHAIERTMDLVRRRRWHRKMVADNPSASCFFSMASGVSMNFISSNPECRELLFYLIIFFSECYKYQLRVYLYQARGLLAADDTGLSDPFVQVSFLTRSMKSETVEKSLCPTWDQTLIFEDIEIYGNPKSIESQPPDIILELFDHDTFGKPEFLGRTKAQPMVKLDPSDARTPVLQWYDIFRFNTEGGELLAAFELFLMTGKDLPFLPPKRGNLYLVPNGIRPVMQRTGVEVLCWGVRNMKKFQLGNVSSPSIEFECGGNLLQSTVIKDTKKNPNYDEPLLFFDVMLPKDELYMPPVNIRVRDHRQFGRKPTVGNYVLKSLEDFRIEPLYEVQDDDSEKLKFPQLDLPDVGTSVLQEVGEMKDALIDEKEELVDEEIDWWSKFYASIGETSKCKKYLERGYDKIKIYKGELEKSETYNGFTDFCTTFALCRGKDEDEDDTNIVGEFKGSFRVYPLPADPAEPLPRKALSALPPSAPEECIVRVYVIKAFDLQPNDSSGLADPYLEVILGDKKKSTRDEYIPNSIDPVFGKMFELKATIPLAKDLIVRIKDYDLISADDIIGETVIDLENRFLTKNMALCGLPGSYCISGVNQWRDSRKPKLLLEDYCQKHHMQVPMYYGNNSVKVGKTVHNLANFEHNVRPNVNWGPPEERLALHVLNTFPIVKEHVETRPIFNPLQPNIEQGKVQMFVDIFPKSVGEPGPPFVVEPRKPKGYVLRIVIWNTADVVLEEESITGEAMSDIYVVGWMSGIDEKQKTDVHYRSLDGSGMFNWRFVFPLDYLPAEQSMVVKKKEHFWSLDETEQHLAPILMTQIWDNDKFSADDFLGTLELNLNNMPFPAKKARSCDLSMIPDINNPKDIKTVSLFECKRLRGFWPCYNDETGEKILTGKVEMELELIPATEAEERPAGCGQDEPNMHPKLDPPKRPDTSFLWFASPWKTFKHIIWRRYKWYFIGGLILLIFILLVVLFVYSFPGEISRLIVNGK</sequence>
<dbReference type="InterPro" id="IPR035892">
    <property type="entry name" value="C2_domain_sf"/>
</dbReference>
<evidence type="ECO:0000256" key="2">
    <source>
        <dbReference type="ARBA" id="ARBA00004483"/>
    </source>
</evidence>
<dbReference type="PANTHER" id="PTHR12546">
    <property type="entry name" value="FER-1-LIKE"/>
    <property type="match status" value="1"/>
</dbReference>
<evidence type="ECO:0000256" key="10">
    <source>
        <dbReference type="ARBA" id="ARBA00022989"/>
    </source>
</evidence>
<keyword evidence="12" id="KW-0968">Cytoplasmic vesicle</keyword>
<dbReference type="Pfam" id="PF08150">
    <property type="entry name" value="FerB"/>
    <property type="match status" value="1"/>
</dbReference>
<keyword evidence="5 13" id="KW-0812">Transmembrane</keyword>
<dbReference type="InterPro" id="IPR012561">
    <property type="entry name" value="Ferlin_B-domain"/>
</dbReference>
<dbReference type="InterPro" id="IPR012968">
    <property type="entry name" value="FerIin_dom"/>
</dbReference>
<dbReference type="EMBL" id="KB203796">
    <property type="protein sequence ID" value="ESO83059.1"/>
    <property type="molecule type" value="Genomic_DNA"/>
</dbReference>
<dbReference type="InterPro" id="IPR037721">
    <property type="entry name" value="Ferlin"/>
</dbReference>
<dbReference type="InterPro" id="IPR032362">
    <property type="entry name" value="Ferlin_C"/>
</dbReference>
<feature type="transmembrane region" description="Helical" evidence="13">
    <location>
        <begin position="1800"/>
        <end position="1820"/>
    </location>
</feature>
<evidence type="ECO:0000256" key="5">
    <source>
        <dbReference type="ARBA" id="ARBA00022692"/>
    </source>
</evidence>
<dbReference type="PANTHER" id="PTHR12546:SF33">
    <property type="entry name" value="SPERM VESICLE FUSION PROTEIN FER-1"/>
    <property type="match status" value="1"/>
</dbReference>
<accession>V4B3U5</accession>
<dbReference type="OMA" id="AYCSVTY"/>
<dbReference type="SMART" id="SM00239">
    <property type="entry name" value="C2"/>
    <property type="match status" value="6"/>
</dbReference>
<dbReference type="GO" id="GO:0007009">
    <property type="term" value="P:plasma membrane organization"/>
    <property type="evidence" value="ECO:0007669"/>
    <property type="project" value="TreeGrafter"/>
</dbReference>
<dbReference type="GO" id="GO:0005886">
    <property type="term" value="C:plasma membrane"/>
    <property type="evidence" value="ECO:0007669"/>
    <property type="project" value="UniProtKB-SubCell"/>
</dbReference>
<dbReference type="InterPro" id="IPR037720">
    <property type="entry name" value="C2B_Ferlin"/>
</dbReference>
<dbReference type="InterPro" id="IPR037725">
    <property type="entry name" value="C2F_Ferlin"/>
</dbReference>
<dbReference type="InterPro" id="IPR055072">
    <property type="entry name" value="Ferlin_DSRM"/>
</dbReference>
<feature type="domain" description="C2" evidence="14">
    <location>
        <begin position="1547"/>
        <end position="1696"/>
    </location>
</feature>
<dbReference type="Pfam" id="PF08165">
    <property type="entry name" value="FerA"/>
    <property type="match status" value="1"/>
</dbReference>
<keyword evidence="6" id="KW-0479">Metal-binding</keyword>
<evidence type="ECO:0000256" key="12">
    <source>
        <dbReference type="ARBA" id="ARBA00023329"/>
    </source>
</evidence>
<reference evidence="15 16" key="1">
    <citation type="journal article" date="2013" name="Nature">
        <title>Insights into bilaterian evolution from three spiralian genomes.</title>
        <authorList>
            <person name="Simakov O."/>
            <person name="Marletaz F."/>
            <person name="Cho S.J."/>
            <person name="Edsinger-Gonzales E."/>
            <person name="Havlak P."/>
            <person name="Hellsten U."/>
            <person name="Kuo D.H."/>
            <person name="Larsson T."/>
            <person name="Lv J."/>
            <person name="Arendt D."/>
            <person name="Savage R."/>
            <person name="Osoegawa K."/>
            <person name="de Jong P."/>
            <person name="Grimwood J."/>
            <person name="Chapman J.A."/>
            <person name="Shapiro H."/>
            <person name="Aerts A."/>
            <person name="Otillar R.P."/>
            <person name="Terry A.Y."/>
            <person name="Boore J.L."/>
            <person name="Grigoriev I.V."/>
            <person name="Lindberg D.R."/>
            <person name="Seaver E.C."/>
            <person name="Weisblat D.A."/>
            <person name="Putnam N.H."/>
            <person name="Rokhsar D.S."/>
        </authorList>
    </citation>
    <scope>NUCLEOTIDE SEQUENCE [LARGE SCALE GENOMIC DNA]</scope>
</reference>
<evidence type="ECO:0000259" key="14">
    <source>
        <dbReference type="PROSITE" id="PS50004"/>
    </source>
</evidence>
<dbReference type="Pfam" id="PF22901">
    <property type="entry name" value="dsrm_Ferlin"/>
    <property type="match status" value="1"/>
</dbReference>
<dbReference type="InterPro" id="IPR000008">
    <property type="entry name" value="C2_dom"/>
</dbReference>
<evidence type="ECO:0000256" key="11">
    <source>
        <dbReference type="ARBA" id="ARBA00023136"/>
    </source>
</evidence>
<proteinExistence type="inferred from homology"/>
<dbReference type="SMART" id="SM00693">
    <property type="entry name" value="DysFN"/>
    <property type="match status" value="2"/>
</dbReference>
<feature type="domain" description="C2" evidence="14">
    <location>
        <begin position="1062"/>
        <end position="1186"/>
    </location>
</feature>
<comment type="similarity">
    <text evidence="3">Belongs to the ferlin family.</text>
</comment>
<gene>
    <name evidence="15" type="ORF">LOTGIDRAFT_223003</name>
</gene>
<dbReference type="SMART" id="SM01201">
    <property type="entry name" value="FerB"/>
    <property type="match status" value="1"/>
</dbReference>
<keyword evidence="16" id="KW-1185">Reference proteome</keyword>
<evidence type="ECO:0000256" key="8">
    <source>
        <dbReference type="ARBA" id="ARBA00022837"/>
    </source>
</evidence>
<evidence type="ECO:0000256" key="3">
    <source>
        <dbReference type="ARBA" id="ARBA00007561"/>
    </source>
</evidence>
<evidence type="ECO:0000256" key="1">
    <source>
        <dbReference type="ARBA" id="ARBA00004401"/>
    </source>
</evidence>
<dbReference type="GO" id="GO:0030659">
    <property type="term" value="C:cytoplasmic vesicle membrane"/>
    <property type="evidence" value="ECO:0007669"/>
    <property type="project" value="UniProtKB-SubCell"/>
</dbReference>
<dbReference type="InterPro" id="IPR006614">
    <property type="entry name" value="Peroxin/Ferlin"/>
</dbReference>
<dbReference type="PROSITE" id="PS50004">
    <property type="entry name" value="C2"/>
    <property type="match status" value="6"/>
</dbReference>
<dbReference type="HOGENOM" id="CLU_001183_2_1_1"/>
<dbReference type="Pfam" id="PF16165">
    <property type="entry name" value="Ferlin_C"/>
    <property type="match status" value="1"/>
</dbReference>